<feature type="domain" description="HTH CENPB-type" evidence="3">
    <location>
        <begin position="1"/>
        <end position="61"/>
    </location>
</feature>
<dbReference type="InterPro" id="IPR006600">
    <property type="entry name" value="HTH_CenpB_DNA-bd_dom"/>
</dbReference>
<dbReference type="GO" id="GO:0003677">
    <property type="term" value="F:DNA binding"/>
    <property type="evidence" value="ECO:0007669"/>
    <property type="project" value="UniProtKB-KW"/>
</dbReference>
<evidence type="ECO:0000256" key="2">
    <source>
        <dbReference type="SAM" id="MobiDB-lite"/>
    </source>
</evidence>
<dbReference type="InterPro" id="IPR004875">
    <property type="entry name" value="DDE_SF_endonuclease_dom"/>
</dbReference>
<dbReference type="GO" id="GO:0005634">
    <property type="term" value="C:nucleus"/>
    <property type="evidence" value="ECO:0007669"/>
    <property type="project" value="TreeGrafter"/>
</dbReference>
<name>A0A1X7SP26_AMPQE</name>
<organism evidence="4">
    <name type="scientific">Amphimedon queenslandica</name>
    <name type="common">Sponge</name>
    <dbReference type="NCBI Taxonomy" id="400682"/>
    <lineage>
        <taxon>Eukaryota</taxon>
        <taxon>Metazoa</taxon>
        <taxon>Porifera</taxon>
        <taxon>Demospongiae</taxon>
        <taxon>Heteroscleromorpha</taxon>
        <taxon>Haplosclerida</taxon>
        <taxon>Niphatidae</taxon>
        <taxon>Amphimedon</taxon>
    </lineage>
</organism>
<keyword evidence="1" id="KW-0238">DNA-binding</keyword>
<feature type="compositionally biased region" description="Acidic residues" evidence="2">
    <location>
        <begin position="350"/>
        <end position="396"/>
    </location>
</feature>
<dbReference type="PANTHER" id="PTHR19303">
    <property type="entry name" value="TRANSPOSON"/>
    <property type="match status" value="1"/>
</dbReference>
<dbReference type="OrthoDB" id="10060239at2759"/>
<accession>A0A1X7SP26</accession>
<dbReference type="PROSITE" id="PS51253">
    <property type="entry name" value="HTH_CENPB"/>
    <property type="match status" value="1"/>
</dbReference>
<evidence type="ECO:0000256" key="1">
    <source>
        <dbReference type="ARBA" id="ARBA00023125"/>
    </source>
</evidence>
<dbReference type="InterPro" id="IPR009057">
    <property type="entry name" value="Homeodomain-like_sf"/>
</dbReference>
<dbReference type="AlphaFoldDB" id="A0A1X7SP26"/>
<evidence type="ECO:0000313" key="4">
    <source>
        <dbReference type="EnsemblMetazoa" id="Aqu2.1.03849_001"/>
    </source>
</evidence>
<dbReference type="Pfam" id="PF03221">
    <property type="entry name" value="HTH_Tnp_Tc5"/>
    <property type="match status" value="1"/>
</dbReference>
<dbReference type="eggNOG" id="KOG3105">
    <property type="taxonomic scope" value="Eukaryota"/>
</dbReference>
<sequence length="396" mass="45010">MEESLFSWITDLRERNLRVSRRMIVVQAKELCKENPTAASFKASTGWLLRFMKRHGLSLRRKTTVCQATPADSIPKLVSFIIHLRKLQRNNKYPKECIYAMDETASWFDMPSDTTVASTGSRAVPVKTTGHEKDHFTVILTARADGKKMRPYVVFKGKGTRLIKQLQSIPNIVVAFSTNGWMSDSLTADYLRKIIGQLSFRKRLLIWDAYRCHTSAATKAELDRLKLDTAIVPGGCTKFIQAADVAWNACFKAHMRSQYDVWLAEPSVHEYTRGGNLRPPSRTLLCQWVKSAWDAVPIETVKKSFISCAITTPLDGKEDDKIHCFKPNQPCHGGRAKLQEEMDRFLNYNDETEEDPFASDEDEEETENNEMLIDDCDDDGCEETSDNDDTTGDDTE</sequence>
<dbReference type="Gene3D" id="1.10.10.60">
    <property type="entry name" value="Homeodomain-like"/>
    <property type="match status" value="1"/>
</dbReference>
<protein>
    <recommendedName>
        <fullName evidence="3">HTH CENPB-type domain-containing protein</fullName>
    </recommendedName>
</protein>
<dbReference type="Pfam" id="PF03184">
    <property type="entry name" value="DDE_1"/>
    <property type="match status" value="1"/>
</dbReference>
<dbReference type="SMART" id="SM00674">
    <property type="entry name" value="CENPB"/>
    <property type="match status" value="1"/>
</dbReference>
<dbReference type="InParanoid" id="A0A1X7SP26"/>
<reference evidence="4" key="1">
    <citation type="submission" date="2017-05" db="UniProtKB">
        <authorList>
            <consortium name="EnsemblMetazoa"/>
        </authorList>
    </citation>
    <scope>IDENTIFICATION</scope>
</reference>
<dbReference type="EnsemblMetazoa" id="Aqu2.1.03849_001">
    <property type="protein sequence ID" value="Aqu2.1.03849_001"/>
    <property type="gene ID" value="Aqu2.1.03849"/>
</dbReference>
<evidence type="ECO:0000259" key="3">
    <source>
        <dbReference type="PROSITE" id="PS51253"/>
    </source>
</evidence>
<dbReference type="SUPFAM" id="SSF46689">
    <property type="entry name" value="Homeodomain-like"/>
    <property type="match status" value="1"/>
</dbReference>
<proteinExistence type="predicted"/>
<dbReference type="InterPro" id="IPR050863">
    <property type="entry name" value="CenT-Element_Derived"/>
</dbReference>
<feature type="region of interest" description="Disordered" evidence="2">
    <location>
        <begin position="347"/>
        <end position="396"/>
    </location>
</feature>